<dbReference type="AlphaFoldDB" id="A0A4R3VQD6"/>
<reference evidence="1 2" key="1">
    <citation type="submission" date="2019-03" db="EMBL/GenBank/DDBJ databases">
        <title>Genomic Encyclopedia of Type Strains, Phase IV (KMG-IV): sequencing the most valuable type-strain genomes for metagenomic binning, comparative biology and taxonomic classification.</title>
        <authorList>
            <person name="Goeker M."/>
        </authorList>
    </citation>
    <scope>NUCLEOTIDE SEQUENCE [LARGE SCALE GENOMIC DNA]</scope>
    <source>
        <strain evidence="1 2">DSM 16730</strain>
    </source>
</reference>
<accession>A0A4R3VQD6</accession>
<organism evidence="1 2">
    <name type="scientific">Samsonia erythrinae</name>
    <dbReference type="NCBI Taxonomy" id="160434"/>
    <lineage>
        <taxon>Bacteria</taxon>
        <taxon>Pseudomonadati</taxon>
        <taxon>Pseudomonadota</taxon>
        <taxon>Gammaproteobacteria</taxon>
        <taxon>Enterobacterales</taxon>
        <taxon>Pectobacteriaceae</taxon>
        <taxon>Samsonia</taxon>
    </lineage>
</organism>
<evidence type="ECO:0000313" key="1">
    <source>
        <dbReference type="EMBL" id="TCV06786.1"/>
    </source>
</evidence>
<keyword evidence="2" id="KW-1185">Reference proteome</keyword>
<sequence>MKIALLTFFGTIIYTNFMRISGFKMAKNRIQRNNDKRDRYNE</sequence>
<gene>
    <name evidence="1" type="ORF">EDC54_10331</name>
</gene>
<proteinExistence type="predicted"/>
<comment type="caution">
    <text evidence="1">The sequence shown here is derived from an EMBL/GenBank/DDBJ whole genome shotgun (WGS) entry which is preliminary data.</text>
</comment>
<protein>
    <submittedName>
        <fullName evidence="1">Uncharacterized protein</fullName>
    </submittedName>
</protein>
<dbReference type="Proteomes" id="UP000295433">
    <property type="component" value="Unassembled WGS sequence"/>
</dbReference>
<name>A0A4R3VQD6_9GAMM</name>
<evidence type="ECO:0000313" key="2">
    <source>
        <dbReference type="Proteomes" id="UP000295433"/>
    </source>
</evidence>
<dbReference type="EMBL" id="SMBY01000003">
    <property type="protein sequence ID" value="TCV06786.1"/>
    <property type="molecule type" value="Genomic_DNA"/>
</dbReference>